<gene>
    <name evidence="10" type="ORF">PG997_008052</name>
</gene>
<keyword evidence="7" id="KW-0833">Ubl conjugation pathway</keyword>
<evidence type="ECO:0000256" key="2">
    <source>
        <dbReference type="ARBA" id="ARBA00012251"/>
    </source>
</evidence>
<evidence type="ECO:0000256" key="7">
    <source>
        <dbReference type="ARBA" id="ARBA00022786"/>
    </source>
</evidence>
<feature type="domain" description="RING-type" evidence="9">
    <location>
        <begin position="126"/>
        <end position="310"/>
    </location>
</feature>
<comment type="catalytic activity">
    <reaction evidence="1">
        <text>[E2 ubiquitin-conjugating enzyme]-S-ubiquitinyl-L-cysteine + [acceptor protein]-L-lysine = [E2 ubiquitin-conjugating enzyme]-L-cysteine + [acceptor protein]-N(6)-ubiquitinyl-L-lysine.</text>
        <dbReference type="EC" id="2.3.2.31"/>
    </reaction>
</comment>
<keyword evidence="4" id="KW-0479">Metal-binding</keyword>
<dbReference type="InterPro" id="IPR031127">
    <property type="entry name" value="E3_UB_ligase_RBR"/>
</dbReference>
<evidence type="ECO:0000256" key="8">
    <source>
        <dbReference type="ARBA" id="ARBA00022833"/>
    </source>
</evidence>
<keyword evidence="5" id="KW-0677">Repeat</keyword>
<organism evidence="10 11">
    <name type="scientific">Apiospora hydei</name>
    <dbReference type="NCBI Taxonomy" id="1337664"/>
    <lineage>
        <taxon>Eukaryota</taxon>
        <taxon>Fungi</taxon>
        <taxon>Dikarya</taxon>
        <taxon>Ascomycota</taxon>
        <taxon>Pezizomycotina</taxon>
        <taxon>Sordariomycetes</taxon>
        <taxon>Xylariomycetidae</taxon>
        <taxon>Amphisphaeriales</taxon>
        <taxon>Apiosporaceae</taxon>
        <taxon>Apiospora</taxon>
    </lineage>
</organism>
<evidence type="ECO:0000313" key="11">
    <source>
        <dbReference type="Proteomes" id="UP001433268"/>
    </source>
</evidence>
<evidence type="ECO:0000256" key="5">
    <source>
        <dbReference type="ARBA" id="ARBA00022737"/>
    </source>
</evidence>
<evidence type="ECO:0000256" key="3">
    <source>
        <dbReference type="ARBA" id="ARBA00022679"/>
    </source>
</evidence>
<accession>A0ABR1W9P7</accession>
<dbReference type="GeneID" id="92045427"/>
<dbReference type="EC" id="2.3.2.31" evidence="2"/>
<keyword evidence="3" id="KW-0808">Transferase</keyword>
<dbReference type="Gene3D" id="1.20.120.1750">
    <property type="match status" value="1"/>
</dbReference>
<dbReference type="Pfam" id="PF01485">
    <property type="entry name" value="IBR"/>
    <property type="match status" value="1"/>
</dbReference>
<dbReference type="PROSITE" id="PS51873">
    <property type="entry name" value="TRIAD"/>
    <property type="match status" value="1"/>
</dbReference>
<evidence type="ECO:0000256" key="6">
    <source>
        <dbReference type="ARBA" id="ARBA00022771"/>
    </source>
</evidence>
<keyword evidence="8" id="KW-0862">Zinc</keyword>
<evidence type="ECO:0000313" key="10">
    <source>
        <dbReference type="EMBL" id="KAK8080234.1"/>
    </source>
</evidence>
<protein>
    <recommendedName>
        <fullName evidence="2">RBR-type E3 ubiquitin transferase</fullName>
        <ecNumber evidence="2">2.3.2.31</ecNumber>
    </recommendedName>
</protein>
<dbReference type="SUPFAM" id="SSF57850">
    <property type="entry name" value="RING/U-box"/>
    <property type="match status" value="2"/>
</dbReference>
<dbReference type="InterPro" id="IPR044066">
    <property type="entry name" value="TRIAD_supradom"/>
</dbReference>
<sequence length="405" mass="45936">MAAIDRLPTPLVGIDDESLALILELERQDAERLGRRTKGKQREGSTPSDLEIALQVYLEEVAHASSFVTDYADMGLAEEMLGLNFNGEHDIAYDIGDIPDEETAREQRVPHGQLPVCPGTPHHSSVGLASASLVVTDDKPRTSHERPCEHEYCRNCLRRLFEDAIRDETLFPPRCCKKAIPLDENTKFLPPTVVQAFRKKTIEFSTPNRTYCHPFIPPEKCVTGVARCHDCKAKTCTSCKKASHGGDCPKDKQLQKVIVLAGREGWQRCPECRTMVELDVGCNHMTCRCGAQFCYVCGTSWKQCDCENWDERRLMQRDHQIDARPRPLGHIFVGDEGNHRAAADAGRNDGLERDLQANHECEHPLWRKRRGARVCEGCGHRMPYYILECRRCHLSMCERCRTHPM</sequence>
<dbReference type="InterPro" id="IPR002867">
    <property type="entry name" value="IBR_dom"/>
</dbReference>
<keyword evidence="6" id="KW-0863">Zinc-finger</keyword>
<dbReference type="CDD" id="cd22584">
    <property type="entry name" value="Rcat_RBR_unk"/>
    <property type="match status" value="1"/>
</dbReference>
<evidence type="ECO:0000259" key="9">
    <source>
        <dbReference type="PROSITE" id="PS51873"/>
    </source>
</evidence>
<keyword evidence="11" id="KW-1185">Reference proteome</keyword>
<dbReference type="EMBL" id="JAQQWN010000006">
    <property type="protein sequence ID" value="KAK8080234.1"/>
    <property type="molecule type" value="Genomic_DNA"/>
</dbReference>
<comment type="caution">
    <text evidence="10">The sequence shown here is derived from an EMBL/GenBank/DDBJ whole genome shotgun (WGS) entry which is preliminary data.</text>
</comment>
<dbReference type="Proteomes" id="UP001433268">
    <property type="component" value="Unassembled WGS sequence"/>
</dbReference>
<evidence type="ECO:0000256" key="4">
    <source>
        <dbReference type="ARBA" id="ARBA00022723"/>
    </source>
</evidence>
<dbReference type="RefSeq" id="XP_066667709.1">
    <property type="nucleotide sequence ID" value="XM_066812367.1"/>
</dbReference>
<name>A0ABR1W9P7_9PEZI</name>
<evidence type="ECO:0000256" key="1">
    <source>
        <dbReference type="ARBA" id="ARBA00001798"/>
    </source>
</evidence>
<dbReference type="PANTHER" id="PTHR11685">
    <property type="entry name" value="RBR FAMILY RING FINGER AND IBR DOMAIN-CONTAINING"/>
    <property type="match status" value="1"/>
</dbReference>
<reference evidence="10 11" key="1">
    <citation type="submission" date="2023-01" db="EMBL/GenBank/DDBJ databases">
        <title>Analysis of 21 Apiospora genomes using comparative genomics revels a genus with tremendous synthesis potential of carbohydrate active enzymes and secondary metabolites.</title>
        <authorList>
            <person name="Sorensen T."/>
        </authorList>
    </citation>
    <scope>NUCLEOTIDE SEQUENCE [LARGE SCALE GENOMIC DNA]</scope>
    <source>
        <strain evidence="10 11">CBS 114990</strain>
    </source>
</reference>
<proteinExistence type="predicted"/>